<protein>
    <submittedName>
        <fullName evidence="3">Uncharacterized protein</fullName>
    </submittedName>
</protein>
<feature type="compositionally biased region" description="Polar residues" evidence="1">
    <location>
        <begin position="310"/>
        <end position="340"/>
    </location>
</feature>
<keyword evidence="2" id="KW-0472">Membrane</keyword>
<gene>
    <name evidence="3" type="ORF">QR680_001989</name>
</gene>
<dbReference type="EMBL" id="JAUCMV010000005">
    <property type="protein sequence ID" value="KAK0397116.1"/>
    <property type="molecule type" value="Genomic_DNA"/>
</dbReference>
<feature type="compositionally biased region" description="Basic and acidic residues" evidence="1">
    <location>
        <begin position="1054"/>
        <end position="1069"/>
    </location>
</feature>
<evidence type="ECO:0000256" key="1">
    <source>
        <dbReference type="SAM" id="MobiDB-lite"/>
    </source>
</evidence>
<feature type="region of interest" description="Disordered" evidence="1">
    <location>
        <begin position="511"/>
        <end position="537"/>
    </location>
</feature>
<name>A0AA39H0V2_9BILA</name>
<feature type="compositionally biased region" description="Basic and acidic residues" evidence="1">
    <location>
        <begin position="574"/>
        <end position="586"/>
    </location>
</feature>
<feature type="transmembrane region" description="Helical" evidence="2">
    <location>
        <begin position="260"/>
        <end position="281"/>
    </location>
</feature>
<evidence type="ECO:0000313" key="3">
    <source>
        <dbReference type="EMBL" id="KAK0397116.1"/>
    </source>
</evidence>
<feature type="compositionally biased region" description="Basic and acidic residues" evidence="1">
    <location>
        <begin position="810"/>
        <end position="826"/>
    </location>
</feature>
<feature type="compositionally biased region" description="Low complexity" evidence="1">
    <location>
        <begin position="374"/>
        <end position="384"/>
    </location>
</feature>
<evidence type="ECO:0000256" key="2">
    <source>
        <dbReference type="SAM" id="Phobius"/>
    </source>
</evidence>
<feature type="compositionally biased region" description="Polar residues" evidence="1">
    <location>
        <begin position="880"/>
        <end position="896"/>
    </location>
</feature>
<organism evidence="3 4">
    <name type="scientific">Steinernema hermaphroditum</name>
    <dbReference type="NCBI Taxonomy" id="289476"/>
    <lineage>
        <taxon>Eukaryota</taxon>
        <taxon>Metazoa</taxon>
        <taxon>Ecdysozoa</taxon>
        <taxon>Nematoda</taxon>
        <taxon>Chromadorea</taxon>
        <taxon>Rhabditida</taxon>
        <taxon>Tylenchina</taxon>
        <taxon>Panagrolaimomorpha</taxon>
        <taxon>Strongyloidoidea</taxon>
        <taxon>Steinernematidae</taxon>
        <taxon>Steinernema</taxon>
    </lineage>
</organism>
<reference evidence="3" key="1">
    <citation type="submission" date="2023-06" db="EMBL/GenBank/DDBJ databases">
        <title>Genomic analysis of the entomopathogenic nematode Steinernema hermaphroditum.</title>
        <authorList>
            <person name="Schwarz E.M."/>
            <person name="Heppert J.K."/>
            <person name="Baniya A."/>
            <person name="Schwartz H.T."/>
            <person name="Tan C.-H."/>
            <person name="Antoshechkin I."/>
            <person name="Sternberg P.W."/>
            <person name="Goodrich-Blair H."/>
            <person name="Dillman A.R."/>
        </authorList>
    </citation>
    <scope>NUCLEOTIDE SEQUENCE</scope>
    <source>
        <strain evidence="3">PS9179</strain>
        <tissue evidence="3">Whole animal</tissue>
    </source>
</reference>
<feature type="region of interest" description="Disordered" evidence="1">
    <location>
        <begin position="304"/>
        <end position="342"/>
    </location>
</feature>
<accession>A0AA39H0V2</accession>
<comment type="caution">
    <text evidence="3">The sequence shown here is derived from an EMBL/GenBank/DDBJ whole genome shotgun (WGS) entry which is preliminary data.</text>
</comment>
<feature type="compositionally biased region" description="Basic and acidic residues" evidence="1">
    <location>
        <begin position="1106"/>
        <end position="1127"/>
    </location>
</feature>
<dbReference type="AlphaFoldDB" id="A0AA39H0V2"/>
<dbReference type="Proteomes" id="UP001175271">
    <property type="component" value="Unassembled WGS sequence"/>
</dbReference>
<keyword evidence="2" id="KW-0812">Transmembrane</keyword>
<feature type="compositionally biased region" description="Basic and acidic residues" evidence="1">
    <location>
        <begin position="660"/>
        <end position="671"/>
    </location>
</feature>
<evidence type="ECO:0000313" key="4">
    <source>
        <dbReference type="Proteomes" id="UP001175271"/>
    </source>
</evidence>
<feature type="compositionally biased region" description="Basic and acidic residues" evidence="1">
    <location>
        <begin position="744"/>
        <end position="770"/>
    </location>
</feature>
<feature type="region of interest" description="Disordered" evidence="1">
    <location>
        <begin position="1035"/>
        <end position="1155"/>
    </location>
</feature>
<feature type="region of interest" description="Disordered" evidence="1">
    <location>
        <begin position="563"/>
        <end position="618"/>
    </location>
</feature>
<feature type="region of interest" description="Disordered" evidence="1">
    <location>
        <begin position="649"/>
        <end position="898"/>
    </location>
</feature>
<proteinExistence type="predicted"/>
<sequence>MTSTASELPTVTTSTTTASTATITTEYTTGTAESETTPGRLNYSSVGVPKITLHKTTITSPQPTLSSQIPEVYPSNKNLSCYENTTLDAISRYPILRCSCPPGEMKTENGTCKSFDVATFSAKITKVCDAGNVKADDEPSLIIAKLSNAFNRPVCVRKFGTPLILNTLCDGCNITDLQNMLSSSRGKNDPVRLRLSEVEAGACYEFNINDCDEKAQCVPDGLHYSCLCLPGTNDTTDGSGRHCDGVVIATSCHQFLGVCILFWILLLLLLLLLIPAAYMAYQSCRKKRRSAKKKSLQHRVIEVRPLSPSKRGSTQSNVLKTSSTSTLPIPTATSTQSAQKPSLGLTWKRPIPETIITVPSTSSKDYEIIEDAESVSSSEPEVSSLRSNKSIESMQRAELRTSAINVPTVPTKTETVIPVEVHSERRSSTRSEGVPTIWESFKILGKQYSRFDSAKSRKSSSASLDSLIRKSEMSRVLRPIPAQAESSNRMDLLRLHSTPSQPSITEFAMTQEPEVFVETSSPKERPEEEAESQPIPTVPFATVASDEDQAKLASMLGMSIYSSQSSTESSQPPKIEHQQKDIESSRKKSARTYSKPADTVETPKVSEEQVPLFSEPGNIPTTEDIISMAAQNVALKATTDAIADTIGMTSSEELSGDAQSKAEDAEKKAPELTRPLSKPTKTIDVLTDESTTEELGQSLPLSEVIDKVESSPRIVAAQQAPKTVKPRKPALKPATQKHAPSTKTQEKRREKLPEKYLEKTPEKKFRREAPKVQAEPMHVNKPPAHRRRSISKPSKILERIEESDSVTTDNEVKVDQNEQGKPDKKQSPSRTHLPKVKPPAGPPGRRSPSRQPRETRDVSPAAKKSPTKTLPSVKGKVRRQWQTSDSSSVGEQNTTDMDTELSDDLKLFLGKVDLGVRPSKPAYGTGRKPIHSEPASRRLSKSPVLSDRTRGYSKVSLSCPQSARLPSELHPYKSKDNLFKSRLPVRQNKIEESLVRFNCTRLDDEFVGADIDIDLPGPFTIPVDFSELNRRRSLHGSHTSLHGSHIPRPLKPFSSDHDIHSKLGSDNRRYMSNLARKIANRRRSEHPAPTSEASTARTPRAMSQRDFGERPRWDSSPLREGELDKIPLDFALPSVRPPPPQDSHRRPQSEHASRWTCCDECGGTGPALEKQLTKRSRSLTSFFKRSKVSPSENLYWTHDVKQLRAHHWWSDE</sequence>
<feature type="region of interest" description="Disordered" evidence="1">
    <location>
        <begin position="371"/>
        <end position="390"/>
    </location>
</feature>
<keyword evidence="2" id="KW-1133">Transmembrane helix</keyword>
<feature type="compositionally biased region" description="Basic and acidic residues" evidence="1">
    <location>
        <begin position="1142"/>
        <end position="1153"/>
    </location>
</feature>
<keyword evidence="4" id="KW-1185">Reference proteome</keyword>
<feature type="region of interest" description="Disordered" evidence="1">
    <location>
        <begin position="915"/>
        <end position="958"/>
    </location>
</feature>